<feature type="transmembrane region" description="Helical" evidence="6">
    <location>
        <begin position="334"/>
        <end position="355"/>
    </location>
</feature>
<comment type="subcellular location">
    <subcellularLocation>
        <location evidence="1">Cell membrane</location>
        <topology evidence="1">Multi-pass membrane protein</topology>
    </subcellularLocation>
</comment>
<name>A0ABW3I965_9PAST</name>
<evidence type="ECO:0000256" key="4">
    <source>
        <dbReference type="ARBA" id="ARBA00022989"/>
    </source>
</evidence>
<feature type="transmembrane region" description="Helical" evidence="6">
    <location>
        <begin position="465"/>
        <end position="482"/>
    </location>
</feature>
<dbReference type="Proteomes" id="UP001596996">
    <property type="component" value="Unassembled WGS sequence"/>
</dbReference>
<keyword evidence="3 6" id="KW-0812">Transmembrane</keyword>
<feature type="transmembrane region" description="Helical" evidence="6">
    <location>
        <begin position="199"/>
        <end position="227"/>
    </location>
</feature>
<feature type="transmembrane region" description="Helical" evidence="6">
    <location>
        <begin position="260"/>
        <end position="279"/>
    </location>
</feature>
<sequence>MELIDYSTSLWSVVPAALALLLAIITRRVILSLSVGIIVGSLMLADFSIINAIKYLSSNVLSLAYNAEDSVLNYNNINIILFLFLLGILTALLTVSGSNRAFAEWAQKRIKGRRGAKIMAASLVFITFIDDYFHSLAVGAIARPVTDKFKVSRAKLAYILDSTAAPMCVLMPVSSWGAYIMTLISGLLVTHGITDKSPIGAFMAMSAMNFYAIFSILMVFFVAYFSFDIGSMAKHEKWALESVHEDDSSQTRVQGHVRNLILPIVALIVATVAMMLYTGNQALAENNQPFSVLGAFENTTVGISLVAGGLASIIVVTVCILLQRQITMGEYSRACLVGMKSMLGAILILCFAWVINNVVGDMNAGKYLSGFVSENLPVSVLPALLFVLGAVMAFSTGTSWGTFGIMLPIAAAIAAHAAPELLLPCLSAVMAGAVCGDHCSPVSDTTILSSTGAKCNHMDHVKTQLPYALVVAVATIIGYLVVGLSHSGILGFVATALSLFILIFLFKKRIS</sequence>
<gene>
    <name evidence="8" type="ORF">ACFQ02_06365</name>
</gene>
<protein>
    <submittedName>
        <fullName evidence="8">Na+/H+ antiporter NhaC family protein</fullName>
    </submittedName>
</protein>
<feature type="transmembrane region" description="Helical" evidence="6">
    <location>
        <begin position="488"/>
        <end position="506"/>
    </location>
</feature>
<keyword evidence="4 6" id="KW-1133">Transmembrane helix</keyword>
<keyword evidence="2" id="KW-1003">Cell membrane</keyword>
<feature type="transmembrane region" description="Helical" evidence="6">
    <location>
        <begin position="176"/>
        <end position="193"/>
    </location>
</feature>
<dbReference type="PANTHER" id="PTHR43478:SF1">
    <property type="entry name" value="NA+_H+ ANTIPORTER NHAC-LIKE C-TERMINAL DOMAIN-CONTAINING PROTEIN"/>
    <property type="match status" value="1"/>
</dbReference>
<proteinExistence type="predicted"/>
<evidence type="ECO:0000256" key="1">
    <source>
        <dbReference type="ARBA" id="ARBA00004651"/>
    </source>
</evidence>
<keyword evidence="5 6" id="KW-0472">Membrane</keyword>
<evidence type="ECO:0000256" key="5">
    <source>
        <dbReference type="ARBA" id="ARBA00023136"/>
    </source>
</evidence>
<evidence type="ECO:0000259" key="7">
    <source>
        <dbReference type="Pfam" id="PF03553"/>
    </source>
</evidence>
<evidence type="ECO:0000256" key="3">
    <source>
        <dbReference type="ARBA" id="ARBA00022692"/>
    </source>
</evidence>
<accession>A0ABW3I965</accession>
<feature type="transmembrane region" description="Helical" evidence="6">
    <location>
        <begin position="37"/>
        <end position="57"/>
    </location>
</feature>
<evidence type="ECO:0000256" key="2">
    <source>
        <dbReference type="ARBA" id="ARBA00022475"/>
    </source>
</evidence>
<dbReference type="PANTHER" id="PTHR43478">
    <property type="entry name" value="NA+/H+ ANTIPORTER-RELATED"/>
    <property type="match status" value="1"/>
</dbReference>
<dbReference type="EMBL" id="JBHTJN010000011">
    <property type="protein sequence ID" value="MFD0966464.1"/>
    <property type="molecule type" value="Genomic_DNA"/>
</dbReference>
<feature type="transmembrane region" description="Helical" evidence="6">
    <location>
        <begin position="77"/>
        <end position="97"/>
    </location>
</feature>
<dbReference type="Pfam" id="PF03553">
    <property type="entry name" value="Na_H_antiporter"/>
    <property type="match status" value="1"/>
</dbReference>
<organism evidence="8 9">
    <name type="scientific">Seminibacterium arietis</name>
    <dbReference type="NCBI Taxonomy" id="1173502"/>
    <lineage>
        <taxon>Bacteria</taxon>
        <taxon>Pseudomonadati</taxon>
        <taxon>Pseudomonadota</taxon>
        <taxon>Gammaproteobacteria</taxon>
        <taxon>Pasteurellales</taxon>
        <taxon>Pasteurellaceae</taxon>
        <taxon>Seminibacterium</taxon>
    </lineage>
</organism>
<feature type="transmembrane region" description="Helical" evidence="6">
    <location>
        <begin position="299"/>
        <end position="322"/>
    </location>
</feature>
<dbReference type="InterPro" id="IPR018461">
    <property type="entry name" value="Na/H_Antiport_NhaC-like_C"/>
</dbReference>
<feature type="transmembrane region" description="Helical" evidence="6">
    <location>
        <begin position="6"/>
        <end position="25"/>
    </location>
</feature>
<reference evidence="9" key="1">
    <citation type="journal article" date="2019" name="Int. J. Syst. Evol. Microbiol.">
        <title>The Global Catalogue of Microorganisms (GCM) 10K type strain sequencing project: providing services to taxonomists for standard genome sequencing and annotation.</title>
        <authorList>
            <consortium name="The Broad Institute Genomics Platform"/>
            <consortium name="The Broad Institute Genome Sequencing Center for Infectious Disease"/>
            <person name="Wu L."/>
            <person name="Ma J."/>
        </authorList>
    </citation>
    <scope>NUCLEOTIDE SEQUENCE [LARGE SCALE GENOMIC DNA]</scope>
    <source>
        <strain evidence="9">CCUG 61707</strain>
    </source>
</reference>
<feature type="domain" description="Na+/H+ antiporter NhaC-like C-terminal" evidence="7">
    <location>
        <begin position="167"/>
        <end position="484"/>
    </location>
</feature>
<keyword evidence="9" id="KW-1185">Reference proteome</keyword>
<evidence type="ECO:0000313" key="9">
    <source>
        <dbReference type="Proteomes" id="UP001596996"/>
    </source>
</evidence>
<evidence type="ECO:0000256" key="6">
    <source>
        <dbReference type="SAM" id="Phobius"/>
    </source>
</evidence>
<evidence type="ECO:0000313" key="8">
    <source>
        <dbReference type="EMBL" id="MFD0966464.1"/>
    </source>
</evidence>
<comment type="caution">
    <text evidence="8">The sequence shown here is derived from an EMBL/GenBank/DDBJ whole genome shotgun (WGS) entry which is preliminary data.</text>
</comment>
<feature type="transmembrane region" description="Helical" evidence="6">
    <location>
        <begin position="375"/>
        <end position="394"/>
    </location>
</feature>
<dbReference type="RefSeq" id="WP_380820738.1">
    <property type="nucleotide sequence ID" value="NZ_JBHTJN010000011.1"/>
</dbReference>